<dbReference type="RefSeq" id="WP_204447105.1">
    <property type="nucleotide sequence ID" value="NZ_JACJKY010000014.1"/>
</dbReference>
<reference evidence="2" key="1">
    <citation type="submission" date="2020-08" db="EMBL/GenBank/DDBJ databases">
        <authorList>
            <person name="Cejkova D."/>
            <person name="Kubasova T."/>
            <person name="Jahodarova E."/>
            <person name="Rychlik I."/>
        </authorList>
    </citation>
    <scope>NUCLEOTIDE SEQUENCE</scope>
    <source>
        <strain evidence="2">An559</strain>
    </source>
</reference>
<gene>
    <name evidence="2" type="ORF">H6A12_09085</name>
</gene>
<organism evidence="2 3">
    <name type="scientific">Merdimmobilis hominis</name>
    <dbReference type="NCBI Taxonomy" id="2897707"/>
    <lineage>
        <taxon>Bacteria</taxon>
        <taxon>Bacillati</taxon>
        <taxon>Bacillota</taxon>
        <taxon>Clostridia</taxon>
        <taxon>Eubacteriales</taxon>
        <taxon>Oscillospiraceae</taxon>
        <taxon>Merdimmobilis</taxon>
    </lineage>
</organism>
<accession>A0A938X7E9</accession>
<name>A0A938X7E9_9FIRM</name>
<dbReference type="AlphaFoldDB" id="A0A938X7E9"/>
<feature type="region of interest" description="Disordered" evidence="1">
    <location>
        <begin position="274"/>
        <end position="293"/>
    </location>
</feature>
<evidence type="ECO:0000256" key="1">
    <source>
        <dbReference type="SAM" id="MobiDB-lite"/>
    </source>
</evidence>
<comment type="caution">
    <text evidence="2">The sequence shown here is derived from an EMBL/GenBank/DDBJ whole genome shotgun (WGS) entry which is preliminary data.</text>
</comment>
<sequence>MSYLDQFVPNVYFEKIPIKNLVSNQDYQRNLSQAHIEKAAENFDLYQINPVKVSRRDGINYVFNGQHTIEIVAKVSGSRETPVWCMIYDDLSYSHEADIFANQMKFVKPLQPYEVFMANLEAQNQDQLMIRDLVESYGLEIGAKRAPGVICAVSSLETIYQKYGIHVLSRVLRLIIGAWEGDMNSFSANILNAVAKLVVIYKGQLNEEVFKEKCGAMSIKALTRIAKERRPGSMGFAEAMIIEYNGKKKSAAYRLNIRMLYERDVSLWVENDAGEEEFDDSEEFDSLLETEEE</sequence>
<proteinExistence type="predicted"/>
<dbReference type="Pfam" id="PF20188">
    <property type="entry name" value="DUF6551"/>
    <property type="match status" value="1"/>
</dbReference>
<keyword evidence="3" id="KW-1185">Reference proteome</keyword>
<evidence type="ECO:0000313" key="2">
    <source>
        <dbReference type="EMBL" id="MBM6921308.1"/>
    </source>
</evidence>
<protein>
    <submittedName>
        <fullName evidence="2">Uncharacterized protein</fullName>
    </submittedName>
</protein>
<dbReference type="Proteomes" id="UP000774750">
    <property type="component" value="Unassembled WGS sequence"/>
</dbReference>
<dbReference type="EMBL" id="JACJKY010000014">
    <property type="protein sequence ID" value="MBM6921308.1"/>
    <property type="molecule type" value="Genomic_DNA"/>
</dbReference>
<reference evidence="2" key="2">
    <citation type="journal article" date="2021" name="Sci. Rep.">
        <title>The distribution of antibiotic resistance genes in chicken gut microbiota commensals.</title>
        <authorList>
            <person name="Juricova H."/>
            <person name="Matiasovicova J."/>
            <person name="Kubasova T."/>
            <person name="Cejkova D."/>
            <person name="Rychlik I."/>
        </authorList>
    </citation>
    <scope>NUCLEOTIDE SEQUENCE</scope>
    <source>
        <strain evidence="2">An559</strain>
    </source>
</reference>
<dbReference type="InterPro" id="IPR046681">
    <property type="entry name" value="DUF6551"/>
</dbReference>
<evidence type="ECO:0000313" key="3">
    <source>
        <dbReference type="Proteomes" id="UP000774750"/>
    </source>
</evidence>